<proteinExistence type="predicted"/>
<feature type="chain" id="PRO_5012972464" description="Fibronectin type-III domain-containing protein" evidence="2">
    <location>
        <begin position="16"/>
        <end position="868"/>
    </location>
</feature>
<organism evidence="3 4">
    <name type="scientific">Candidatus Gottesmanbacteria bacterium RIFCSPLOWO2_01_FULL_39_12b</name>
    <dbReference type="NCBI Taxonomy" id="1798388"/>
    <lineage>
        <taxon>Bacteria</taxon>
        <taxon>Candidatus Gottesmaniibacteriota</taxon>
    </lineage>
</organism>
<protein>
    <recommendedName>
        <fullName evidence="5">Fibronectin type-III domain-containing protein</fullName>
    </recommendedName>
</protein>
<reference evidence="3 4" key="1">
    <citation type="journal article" date="2016" name="Nat. Commun.">
        <title>Thousands of microbial genomes shed light on interconnected biogeochemical processes in an aquifer system.</title>
        <authorList>
            <person name="Anantharaman K."/>
            <person name="Brown C.T."/>
            <person name="Hug L.A."/>
            <person name="Sharon I."/>
            <person name="Castelle C.J."/>
            <person name="Probst A.J."/>
            <person name="Thomas B.C."/>
            <person name="Singh A."/>
            <person name="Wilkins M.J."/>
            <person name="Karaoz U."/>
            <person name="Brodie E.L."/>
            <person name="Williams K.H."/>
            <person name="Hubbard S.S."/>
            <person name="Banfield J.F."/>
        </authorList>
    </citation>
    <scope>NUCLEOTIDE SEQUENCE [LARGE SCALE GENOMIC DNA]</scope>
</reference>
<evidence type="ECO:0000313" key="3">
    <source>
        <dbReference type="EMBL" id="OGG27075.1"/>
    </source>
</evidence>
<comment type="caution">
    <text evidence="3">The sequence shown here is derived from an EMBL/GenBank/DDBJ whole genome shotgun (WGS) entry which is preliminary data.</text>
</comment>
<feature type="compositionally biased region" description="Low complexity" evidence="1">
    <location>
        <begin position="443"/>
        <end position="469"/>
    </location>
</feature>
<dbReference type="EMBL" id="MFJR01000007">
    <property type="protein sequence ID" value="OGG27075.1"/>
    <property type="molecule type" value="Genomic_DNA"/>
</dbReference>
<keyword evidence="2" id="KW-0732">Signal</keyword>
<dbReference type="Proteomes" id="UP000176609">
    <property type="component" value="Unassembled WGS sequence"/>
</dbReference>
<sequence>MFIFFSLLSPAHVLAAASVSSDWSPVLPGTHSVGANWNIGNPSADNWIGLYQTDSPDSAFLVSSQTDGTDNGTVLLPPYDFQLGTTYELRLFRRPDSTSWIAESIAVSDPITVSADIPTLSVNPSEVNSNVVTSFEVTWNKTDVSYVKSTDRMGLYKIQSRRMGGSIADSDDGDTPYPGPVYINNFNPGAILEDEAYEIRFYRDQKILTRFQLAIGNNRYRTMSSWYDLDYGEQACFYISLNENVVTSLNGSTGPGCSYTIDARATGEWDVAHGYWDSPPYAWGGQDAFFQVDLGGGGGGAPPLHNLSLTCNNLNYQDIDITNLPSFVTLTGSDILPSSDPTVAEGKRYTFTVSPDAPAGSSYDINFGFRSHCDMKEQKCDFLDHPPRLDCPVYDPPQYNHLSNAMAPEGWCDHPADINPRKASFTRTVTVGASCVITPSPTPTTTLTPTPTLTPTATPTPTNTPTLTPTITPTVTLTPSPTPPPAPGTPVGSCGTYDPGTNTTPVTWAWSTGEIGLQTWDSIGDWWFNCAAVSPQDVYKDNCNTGIIPGIPPGRIVYGRVTNDWASFSPEGQIVCPTPTLTPTLTPTITPTVTLTPTITPTETPTPTPTITLTPTPPDWIQVLGGDIYQSVINYEIPSGQNLLQPITNPDMPQSVGVIWSVSGSFNYGQGNPSQTGWQAKGTISNPYNYLYYETSLKSQSKSINDPTGTIGQSVDLETGKNIYSYPAYAFGDYIPDDAFIANLDSKNINPAIFLIDGDLTLDKEFSTTKSIIFIVSGNISIAGNIDQDFNNIDRISGMYVANNSFIIENGNNRFILDGMLYANVLDFRREFRNISIPTYQFIYQPQYMIALLPYLGRSQINWQELIQ</sequence>
<evidence type="ECO:0000256" key="1">
    <source>
        <dbReference type="SAM" id="MobiDB-lite"/>
    </source>
</evidence>
<dbReference type="AlphaFoldDB" id="A0A1F6AQX0"/>
<feature type="signal peptide" evidence="2">
    <location>
        <begin position="1"/>
        <end position="15"/>
    </location>
</feature>
<accession>A0A1F6AQX0</accession>
<gene>
    <name evidence="3" type="ORF">A2960_02955</name>
</gene>
<evidence type="ECO:0000256" key="2">
    <source>
        <dbReference type="SAM" id="SignalP"/>
    </source>
</evidence>
<evidence type="ECO:0000313" key="4">
    <source>
        <dbReference type="Proteomes" id="UP000176609"/>
    </source>
</evidence>
<evidence type="ECO:0008006" key="5">
    <source>
        <dbReference type="Google" id="ProtNLM"/>
    </source>
</evidence>
<name>A0A1F6AQX0_9BACT</name>
<feature type="region of interest" description="Disordered" evidence="1">
    <location>
        <begin position="440"/>
        <end position="469"/>
    </location>
</feature>